<dbReference type="GO" id="GO:0005975">
    <property type="term" value="P:carbohydrate metabolic process"/>
    <property type="evidence" value="ECO:0007669"/>
    <property type="project" value="InterPro"/>
</dbReference>
<evidence type="ECO:0000256" key="6">
    <source>
        <dbReference type="ARBA" id="ARBA00022777"/>
    </source>
</evidence>
<evidence type="ECO:0000256" key="8">
    <source>
        <dbReference type="ARBA" id="ARBA00048090"/>
    </source>
</evidence>
<dbReference type="CDD" id="cd02021">
    <property type="entry name" value="GntK"/>
    <property type="match status" value="1"/>
</dbReference>
<gene>
    <name evidence="10" type="ORF">FYC51_13495</name>
</gene>
<evidence type="ECO:0000256" key="4">
    <source>
        <dbReference type="ARBA" id="ARBA00022679"/>
    </source>
</evidence>
<dbReference type="GO" id="GO:0005524">
    <property type="term" value="F:ATP binding"/>
    <property type="evidence" value="ECO:0007669"/>
    <property type="project" value="UniProtKB-KW"/>
</dbReference>
<dbReference type="RefSeq" id="WP_148734342.1">
    <property type="nucleotide sequence ID" value="NZ_VSSB01000002.1"/>
</dbReference>
<evidence type="ECO:0000256" key="1">
    <source>
        <dbReference type="ARBA" id="ARBA00004761"/>
    </source>
</evidence>
<keyword evidence="11" id="KW-1185">Reference proteome</keyword>
<dbReference type="SUPFAM" id="SSF52540">
    <property type="entry name" value="P-loop containing nucleoside triphosphate hydrolases"/>
    <property type="match status" value="1"/>
</dbReference>
<dbReference type="EC" id="2.7.1.12" evidence="3 9"/>
<dbReference type="PANTHER" id="PTHR43442">
    <property type="entry name" value="GLUCONOKINASE-RELATED"/>
    <property type="match status" value="1"/>
</dbReference>
<dbReference type="InterPro" id="IPR027417">
    <property type="entry name" value="P-loop_NTPase"/>
</dbReference>
<protein>
    <recommendedName>
        <fullName evidence="3 9">Gluconokinase</fullName>
        <ecNumber evidence="3 9">2.7.1.12</ecNumber>
    </recommendedName>
</protein>
<keyword evidence="7 9" id="KW-0067">ATP-binding</keyword>
<keyword evidence="4 9" id="KW-0808">Transferase</keyword>
<evidence type="ECO:0000256" key="5">
    <source>
        <dbReference type="ARBA" id="ARBA00022741"/>
    </source>
</evidence>
<sequence>MTAPPSPPRLVVMGPSGAGKSVVGSALAERLAARFPGLSFVDADDLHPAANVEKMRAGVPLDDVDRLPWLRVVGEELAAGETGRVIACSALRRRYRDVIRGACPDGAFIELVVPTDELADRLGSRPGHFMPVSLLASQLEALEPLGADEAGARVDNVGSVDEVVARAIAAIERGW</sequence>
<keyword evidence="6 9" id="KW-0418">Kinase</keyword>
<dbReference type="PANTHER" id="PTHR43442:SF3">
    <property type="entry name" value="GLUCONOKINASE-RELATED"/>
    <property type="match status" value="1"/>
</dbReference>
<comment type="pathway">
    <text evidence="1">Carbohydrate acid metabolism.</text>
</comment>
<dbReference type="EMBL" id="VSSB01000002">
    <property type="protein sequence ID" value="TYL50240.1"/>
    <property type="molecule type" value="Genomic_DNA"/>
</dbReference>
<evidence type="ECO:0000256" key="2">
    <source>
        <dbReference type="ARBA" id="ARBA00008420"/>
    </source>
</evidence>
<reference evidence="10 11" key="1">
    <citation type="submission" date="2019-08" db="EMBL/GenBank/DDBJ databases">
        <authorList>
            <person name="Hu J."/>
        </authorList>
    </citation>
    <scope>NUCLEOTIDE SEQUENCE [LARGE SCALE GENOMIC DNA]</scope>
    <source>
        <strain evidence="10 11">NEAU-184</strain>
    </source>
</reference>
<comment type="catalytic activity">
    <reaction evidence="8 9">
        <text>D-gluconate + ATP = 6-phospho-D-gluconate + ADP + H(+)</text>
        <dbReference type="Rhea" id="RHEA:19433"/>
        <dbReference type="ChEBI" id="CHEBI:15378"/>
        <dbReference type="ChEBI" id="CHEBI:18391"/>
        <dbReference type="ChEBI" id="CHEBI:30616"/>
        <dbReference type="ChEBI" id="CHEBI:58759"/>
        <dbReference type="ChEBI" id="CHEBI:456216"/>
        <dbReference type="EC" id="2.7.1.12"/>
    </reaction>
</comment>
<keyword evidence="5 9" id="KW-0547">Nucleotide-binding</keyword>
<dbReference type="GO" id="GO:0046316">
    <property type="term" value="F:gluconokinase activity"/>
    <property type="evidence" value="ECO:0007669"/>
    <property type="project" value="UniProtKB-EC"/>
</dbReference>
<dbReference type="Proteomes" id="UP000325243">
    <property type="component" value="Unassembled WGS sequence"/>
</dbReference>
<dbReference type="AlphaFoldDB" id="A0A5S4V164"/>
<accession>A0A5S4V164</accession>
<dbReference type="GO" id="GO:0005737">
    <property type="term" value="C:cytoplasm"/>
    <property type="evidence" value="ECO:0007669"/>
    <property type="project" value="TreeGrafter"/>
</dbReference>
<proteinExistence type="inferred from homology"/>
<dbReference type="Gene3D" id="3.40.50.300">
    <property type="entry name" value="P-loop containing nucleotide triphosphate hydrolases"/>
    <property type="match status" value="1"/>
</dbReference>
<evidence type="ECO:0000256" key="7">
    <source>
        <dbReference type="ARBA" id="ARBA00022840"/>
    </source>
</evidence>
<dbReference type="InterPro" id="IPR006001">
    <property type="entry name" value="Therm_gnt_kin"/>
</dbReference>
<comment type="similarity">
    <text evidence="2 9">Belongs to the gluconokinase GntK/GntV family.</text>
</comment>
<evidence type="ECO:0000256" key="3">
    <source>
        <dbReference type="ARBA" id="ARBA00012054"/>
    </source>
</evidence>
<evidence type="ECO:0000313" key="11">
    <source>
        <dbReference type="Proteomes" id="UP000325243"/>
    </source>
</evidence>
<name>A0A5S4V164_9MICO</name>
<evidence type="ECO:0000256" key="9">
    <source>
        <dbReference type="RuleBase" id="RU363066"/>
    </source>
</evidence>
<evidence type="ECO:0000313" key="10">
    <source>
        <dbReference type="EMBL" id="TYL50240.1"/>
    </source>
</evidence>
<dbReference type="NCBIfam" id="TIGR01313">
    <property type="entry name" value="therm_gnt_kin"/>
    <property type="match status" value="1"/>
</dbReference>
<organism evidence="10 11">
    <name type="scientific">Agromyces mariniharenae</name>
    <dbReference type="NCBI Taxonomy" id="2604423"/>
    <lineage>
        <taxon>Bacteria</taxon>
        <taxon>Bacillati</taxon>
        <taxon>Actinomycetota</taxon>
        <taxon>Actinomycetes</taxon>
        <taxon>Micrococcales</taxon>
        <taxon>Microbacteriaceae</taxon>
        <taxon>Agromyces</taxon>
    </lineage>
</organism>
<comment type="caution">
    <text evidence="10">The sequence shown here is derived from an EMBL/GenBank/DDBJ whole genome shotgun (WGS) entry which is preliminary data.</text>
</comment>